<evidence type="ECO:0000313" key="7">
    <source>
        <dbReference type="Proteomes" id="UP000011863"/>
    </source>
</evidence>
<evidence type="ECO:0000256" key="2">
    <source>
        <dbReference type="ARBA" id="ARBA00022603"/>
    </source>
</evidence>
<dbReference type="InterPro" id="IPR051259">
    <property type="entry name" value="rRNA_Methyltransferase"/>
</dbReference>
<reference evidence="6 7" key="1">
    <citation type="journal article" date="2013" name="Int. J. Syst. Evol. Microbiol.">
        <title>Ilumatobacter nonamiense sp. nov. and Ilumatobacter coccineum sp. nov., isolated from seashore sand.</title>
        <authorList>
            <person name="Matsumoto A."/>
            <person name="Kasai H."/>
            <person name="Matsuo Y."/>
            <person name="Shizuri Y."/>
            <person name="Ichikawa N."/>
            <person name="Fujita N."/>
            <person name="Omura S."/>
            <person name="Takahashi Y."/>
        </authorList>
    </citation>
    <scope>NUCLEOTIDE SEQUENCE [LARGE SCALE GENOMIC DNA]</scope>
    <source>
        <strain evidence="7">NBRC 103263 / KCTC 29153 / YM16-304</strain>
    </source>
</reference>
<dbReference type="InterPro" id="IPR029028">
    <property type="entry name" value="Alpha/beta_knot_MTases"/>
</dbReference>
<keyword evidence="7" id="KW-1185">Reference proteome</keyword>
<comment type="similarity">
    <text evidence="1">Belongs to the class IV-like SAM-binding methyltransferase superfamily. RNA methyltransferase TrmH family.</text>
</comment>
<feature type="domain" description="MRM3-like substrate binding" evidence="5">
    <location>
        <begin position="9"/>
        <end position="87"/>
    </location>
</feature>
<dbReference type="Gene3D" id="3.40.1280.10">
    <property type="match status" value="1"/>
</dbReference>
<dbReference type="CDD" id="cd18095">
    <property type="entry name" value="SpoU-like_rRNA-MTase"/>
    <property type="match status" value="1"/>
</dbReference>
<dbReference type="SUPFAM" id="SSF75217">
    <property type="entry name" value="alpha/beta knot"/>
    <property type="match status" value="1"/>
</dbReference>
<dbReference type="SUPFAM" id="SSF55315">
    <property type="entry name" value="L30e-like"/>
    <property type="match status" value="1"/>
</dbReference>
<dbReference type="GO" id="GO:0006396">
    <property type="term" value="P:RNA processing"/>
    <property type="evidence" value="ECO:0007669"/>
    <property type="project" value="InterPro"/>
</dbReference>
<dbReference type="InterPro" id="IPR001537">
    <property type="entry name" value="SpoU_MeTrfase"/>
</dbReference>
<dbReference type="Pfam" id="PF00588">
    <property type="entry name" value="SpoU_methylase"/>
    <property type="match status" value="1"/>
</dbReference>
<dbReference type="PANTHER" id="PTHR43191:SF2">
    <property type="entry name" value="RRNA METHYLTRANSFERASE 3, MITOCHONDRIAL"/>
    <property type="match status" value="1"/>
</dbReference>
<keyword evidence="2 6" id="KW-0489">Methyltransferase</keyword>
<dbReference type="PANTHER" id="PTHR43191">
    <property type="entry name" value="RRNA METHYLTRANSFERASE 3"/>
    <property type="match status" value="1"/>
</dbReference>
<evidence type="ECO:0000256" key="3">
    <source>
        <dbReference type="ARBA" id="ARBA00022679"/>
    </source>
</evidence>
<evidence type="ECO:0000256" key="1">
    <source>
        <dbReference type="ARBA" id="ARBA00007228"/>
    </source>
</evidence>
<dbReference type="GO" id="GO:0032259">
    <property type="term" value="P:methylation"/>
    <property type="evidence" value="ECO:0007669"/>
    <property type="project" value="UniProtKB-KW"/>
</dbReference>
<gene>
    <name evidence="6" type="ORF">YM304_20680</name>
</gene>
<keyword evidence="3 6" id="KW-0808">Transferase</keyword>
<dbReference type="EC" id="2.1.1.-" evidence="6"/>
<dbReference type="InterPro" id="IPR053888">
    <property type="entry name" value="MRM3-like_sub_bind"/>
</dbReference>
<dbReference type="GO" id="GO:0003723">
    <property type="term" value="F:RNA binding"/>
    <property type="evidence" value="ECO:0007669"/>
    <property type="project" value="InterPro"/>
</dbReference>
<evidence type="ECO:0000259" key="4">
    <source>
        <dbReference type="Pfam" id="PF00588"/>
    </source>
</evidence>
<proteinExistence type="inferred from homology"/>
<dbReference type="InterPro" id="IPR029064">
    <property type="entry name" value="Ribosomal_eL30-like_sf"/>
</dbReference>
<dbReference type="Proteomes" id="UP000011863">
    <property type="component" value="Chromosome"/>
</dbReference>
<dbReference type="Gene3D" id="3.30.1330.30">
    <property type="match status" value="1"/>
</dbReference>
<name>A0A6C7E8M8_ILUCY</name>
<dbReference type="KEGG" id="aym:YM304_20680"/>
<dbReference type="AlphaFoldDB" id="A0A6C7E8M8"/>
<accession>A0A6C7E8M8</accession>
<dbReference type="InterPro" id="IPR029026">
    <property type="entry name" value="tRNA_m1G_MTases_N"/>
</dbReference>
<feature type="domain" description="tRNA/rRNA methyltransferase SpoU type" evidence="4">
    <location>
        <begin position="108"/>
        <end position="250"/>
    </location>
</feature>
<organism evidence="6 7">
    <name type="scientific">Ilumatobacter coccineus (strain NBRC 103263 / KCTC 29153 / YM16-304)</name>
    <dbReference type="NCBI Taxonomy" id="1313172"/>
    <lineage>
        <taxon>Bacteria</taxon>
        <taxon>Bacillati</taxon>
        <taxon>Actinomycetota</taxon>
        <taxon>Acidimicrobiia</taxon>
        <taxon>Acidimicrobiales</taxon>
        <taxon>Ilumatobacteraceae</taxon>
        <taxon>Ilumatobacter</taxon>
    </lineage>
</organism>
<protein>
    <submittedName>
        <fullName evidence="6">Putative RNA methyltransferase</fullName>
        <ecNumber evidence="6">2.1.1.-</ecNumber>
    </submittedName>
</protein>
<sequence>MMTPLSMNNSTVQALRKLLAQRSARHDDGRFVIEGPVSTAEAVAAGWNCLMQFVPEGSGVRIEGAGPVQELADGVFERVGSTKNPQAPLTVCEMPTASSADVLRDASFVVVLDQLNDPGNLGTILRSAEAAGADAVVLTPGSVDVYNPKVVRASASAIFHVPVVTATLEQVADAGLTLAGTTSHAFPGRSVVAHTAADLTGRVAIVMGNEAAGLPDEWNDEVGPIGLWLTIPHRGRTESLNVAMATTVLVFEVARQRT</sequence>
<evidence type="ECO:0000259" key="5">
    <source>
        <dbReference type="Pfam" id="PF22435"/>
    </source>
</evidence>
<dbReference type="GO" id="GO:0008173">
    <property type="term" value="F:RNA methyltransferase activity"/>
    <property type="evidence" value="ECO:0007669"/>
    <property type="project" value="InterPro"/>
</dbReference>
<dbReference type="Pfam" id="PF22435">
    <property type="entry name" value="MRM3-like_sub_bind"/>
    <property type="match status" value="1"/>
</dbReference>
<evidence type="ECO:0000313" key="6">
    <source>
        <dbReference type="EMBL" id="BAN02382.1"/>
    </source>
</evidence>
<dbReference type="EMBL" id="AP012057">
    <property type="protein sequence ID" value="BAN02382.1"/>
    <property type="molecule type" value="Genomic_DNA"/>
</dbReference>